<keyword evidence="5" id="KW-0862">Zinc</keyword>
<dbReference type="PANTHER" id="PTHR45626">
    <property type="entry name" value="TRANSCRIPTION TERMINATION FACTOR 2-RELATED"/>
    <property type="match status" value="1"/>
</dbReference>
<evidence type="ECO:0000256" key="2">
    <source>
        <dbReference type="ARBA" id="ARBA00022801"/>
    </source>
</evidence>
<keyword evidence="1" id="KW-0547">Nucleotide-binding</keyword>
<evidence type="ECO:0000313" key="8">
    <source>
        <dbReference type="Proteomes" id="UP001162120"/>
    </source>
</evidence>
<dbReference type="PROSITE" id="PS50089">
    <property type="entry name" value="ZF_RING_2"/>
    <property type="match status" value="1"/>
</dbReference>
<evidence type="ECO:0000256" key="3">
    <source>
        <dbReference type="ARBA" id="ARBA00022806"/>
    </source>
</evidence>
<dbReference type="InterPro" id="IPR001841">
    <property type="entry name" value="Znf_RING"/>
</dbReference>
<dbReference type="EMBL" id="MT663534">
    <property type="protein sequence ID" value="QOI90256.1"/>
    <property type="molecule type" value="Genomic_DNA"/>
</dbReference>
<dbReference type="GO" id="GO:0016787">
    <property type="term" value="F:hydrolase activity"/>
    <property type="evidence" value="ECO:0007669"/>
    <property type="project" value="UniProtKB-KW"/>
</dbReference>
<dbReference type="GO" id="GO:0008094">
    <property type="term" value="F:ATP-dependent activity, acting on DNA"/>
    <property type="evidence" value="ECO:0007669"/>
    <property type="project" value="TreeGrafter"/>
</dbReference>
<dbReference type="Gene3D" id="3.40.50.300">
    <property type="entry name" value="P-loop containing nucleotide triphosphate hydrolases"/>
    <property type="match status" value="2"/>
</dbReference>
<evidence type="ECO:0000259" key="6">
    <source>
        <dbReference type="PROSITE" id="PS50089"/>
    </source>
</evidence>
<dbReference type="SUPFAM" id="SSF52540">
    <property type="entry name" value="P-loop containing nucleoside triphosphate hydrolases"/>
    <property type="match status" value="1"/>
</dbReference>
<dbReference type="GO" id="GO:0005524">
    <property type="term" value="F:ATP binding"/>
    <property type="evidence" value="ECO:0007669"/>
    <property type="project" value="UniProtKB-KW"/>
</dbReference>
<dbReference type="InterPro" id="IPR000330">
    <property type="entry name" value="SNF2_N"/>
</dbReference>
<dbReference type="GO" id="GO:0008270">
    <property type="term" value="F:zinc ion binding"/>
    <property type="evidence" value="ECO:0007669"/>
    <property type="project" value="UniProtKB-KW"/>
</dbReference>
<name>A0A7M3UNJ5_9VIRU</name>
<dbReference type="Gene3D" id="3.30.40.10">
    <property type="entry name" value="Zinc/RING finger domain, C3HC4 (zinc finger)"/>
    <property type="match status" value="1"/>
</dbReference>
<dbReference type="InterPro" id="IPR027417">
    <property type="entry name" value="P-loop_NTPase"/>
</dbReference>
<dbReference type="InterPro" id="IPR013083">
    <property type="entry name" value="Znf_RING/FYVE/PHD"/>
</dbReference>
<keyword evidence="8" id="KW-1185">Reference proteome</keyword>
<sequence>MNITVAELTACDEVYPHRIESRISLKHHQLTSLHRCIKLENEDIDTDGSFGTVKTNIGILADKVGSGKSYVILALFKVNDSPKNCFNKVNVYGVCNSIYVEFKPFHSDILNLNIVVCSFGLIDQWVKYITSFYENPNYVVVNSKKSMSVFMDSYMDKDILLVSATFYHCVQAFLKEKNKSVKRVVFDEADNTAAPNAKQIPSDFYWFVSASYKNIINPYPKYNNMFLHSSSNNSATPEFVSSGVYNNVFIKNMFGSLLRMIPYNVQGILSNIIVKNNSDFVLQSFALPNYVARYIECIDTISELVNSITNNDNIINSVNAGDLETAISFLNKNNKGDEKHIINILKEDLEKNIINCRSAIEYNKSLIVDDVEQQRQKVAQLEEVEKTLVHKTTMLTDRIRNGDICSICFCNQENKTITKCCKNAFCFECICKWLKVQNKCPLCKADIDSIQNDLLLINGDDNATSVLEIPSKYLKPAKKIDTLRHLMNQITSGNKQRKVLIFSEYDKAFVNVAHILREADIKFGQLKGKSLRSNLDLYKNNKLDVLLVNSRSYGSGLNLENTTDIIMYHFFNNEIEQQVIGRAQRPGRTTVLNVWYLFNKGEVYKNNREHVSQTMLLRDNQ</sequence>
<evidence type="ECO:0000313" key="7">
    <source>
        <dbReference type="EMBL" id="QOI90256.1"/>
    </source>
</evidence>
<reference evidence="7" key="1">
    <citation type="submission" date="2020-06" db="EMBL/GenBank/DDBJ databases">
        <title>Lateral gene transfer of anion-conducting channel rhodopsins between green algae and giant viruses.</title>
        <authorList>
            <person name="Rozenberg A."/>
            <person name="Oppermann J."/>
            <person name="Wietek J."/>
            <person name="Fernandez Lahore R.G."/>
            <person name="Sandaa R.-A."/>
            <person name="Bratbak G."/>
            <person name="Hegemann P."/>
            <person name="Beja O."/>
        </authorList>
    </citation>
    <scope>NUCLEOTIDE SEQUENCE</scope>
    <source>
        <strain evidence="7">01B</strain>
    </source>
</reference>
<keyword evidence="5" id="KW-0479">Metal-binding</keyword>
<dbReference type="Proteomes" id="UP001162120">
    <property type="component" value="Segment"/>
</dbReference>
<keyword evidence="5" id="KW-0863">Zinc-finger</keyword>
<keyword evidence="4" id="KW-0067">ATP-binding</keyword>
<protein>
    <recommendedName>
        <fullName evidence="6">RING-type domain-containing protein</fullName>
    </recommendedName>
</protein>
<dbReference type="Pfam" id="PF00176">
    <property type="entry name" value="SNF2-rel_dom"/>
    <property type="match status" value="1"/>
</dbReference>
<evidence type="ECO:0000256" key="4">
    <source>
        <dbReference type="ARBA" id="ARBA00022840"/>
    </source>
</evidence>
<evidence type="ECO:0000256" key="1">
    <source>
        <dbReference type="ARBA" id="ARBA00022741"/>
    </source>
</evidence>
<dbReference type="SUPFAM" id="SSF57850">
    <property type="entry name" value="RING/U-box"/>
    <property type="match status" value="1"/>
</dbReference>
<proteinExistence type="predicted"/>
<dbReference type="GO" id="GO:0006281">
    <property type="term" value="P:DNA repair"/>
    <property type="evidence" value="ECO:0007669"/>
    <property type="project" value="TreeGrafter"/>
</dbReference>
<dbReference type="Pfam" id="PF00271">
    <property type="entry name" value="Helicase_C"/>
    <property type="match status" value="1"/>
</dbReference>
<dbReference type="SMART" id="SM00490">
    <property type="entry name" value="HELICc"/>
    <property type="match status" value="1"/>
</dbReference>
<dbReference type="GO" id="GO:0004386">
    <property type="term" value="F:helicase activity"/>
    <property type="evidence" value="ECO:0007669"/>
    <property type="project" value="UniProtKB-KW"/>
</dbReference>
<keyword evidence="3" id="KW-0347">Helicase</keyword>
<evidence type="ECO:0000256" key="5">
    <source>
        <dbReference type="PROSITE-ProRule" id="PRU00175"/>
    </source>
</evidence>
<keyword evidence="2" id="KW-0378">Hydrolase</keyword>
<dbReference type="InterPro" id="IPR050628">
    <property type="entry name" value="SNF2_RAD54_helicase_TF"/>
</dbReference>
<feature type="domain" description="RING-type" evidence="6">
    <location>
        <begin position="405"/>
        <end position="444"/>
    </location>
</feature>
<gene>
    <name evidence="7" type="ORF">HWQ62_00119</name>
</gene>
<accession>A0A7M3UNJ5</accession>
<dbReference type="InterPro" id="IPR001650">
    <property type="entry name" value="Helicase_C-like"/>
</dbReference>
<organism evidence="7 8">
    <name type="scientific">Pyramimonas orientalis virus 01B</name>
    <dbReference type="NCBI Taxonomy" id="3134525"/>
    <lineage>
        <taxon>Viruses</taxon>
        <taxon>Varidnaviria</taxon>
        <taxon>Bamfordvirae</taxon>
        <taxon>Nucleocytoviricota</taxon>
        <taxon>Megaviricetes</taxon>
        <taxon>Imitervirales</taxon>
        <taxon>Allomimiviridae</taxon>
        <taxon>Heliosvirus</taxon>
        <taxon>Heliosvirus raunefjordenense</taxon>
    </lineage>
</organism>